<gene>
    <name evidence="1" type="ORF">CGOC_LOCUS13360</name>
</gene>
<keyword evidence="2" id="KW-1185">Reference proteome</keyword>
<name>A0A3P7NTG4_CYLGO</name>
<reference evidence="1 2" key="1">
    <citation type="submission" date="2018-11" db="EMBL/GenBank/DDBJ databases">
        <authorList>
            <consortium name="Pathogen Informatics"/>
        </authorList>
    </citation>
    <scope>NUCLEOTIDE SEQUENCE [LARGE SCALE GENOMIC DNA]</scope>
</reference>
<dbReference type="EMBL" id="UYRV01130635">
    <property type="protein sequence ID" value="VDN36997.1"/>
    <property type="molecule type" value="Genomic_DNA"/>
</dbReference>
<sequence length="29" mass="3535">MDRHKAIILMIFPMHNHHTISKEVLPRIR</sequence>
<organism evidence="1 2">
    <name type="scientific">Cylicostephanus goldi</name>
    <name type="common">Nematode worm</name>
    <dbReference type="NCBI Taxonomy" id="71465"/>
    <lineage>
        <taxon>Eukaryota</taxon>
        <taxon>Metazoa</taxon>
        <taxon>Ecdysozoa</taxon>
        <taxon>Nematoda</taxon>
        <taxon>Chromadorea</taxon>
        <taxon>Rhabditida</taxon>
        <taxon>Rhabditina</taxon>
        <taxon>Rhabditomorpha</taxon>
        <taxon>Strongyloidea</taxon>
        <taxon>Strongylidae</taxon>
        <taxon>Cylicostephanus</taxon>
    </lineage>
</organism>
<evidence type="ECO:0000313" key="2">
    <source>
        <dbReference type="Proteomes" id="UP000271889"/>
    </source>
</evidence>
<dbReference type="Proteomes" id="UP000271889">
    <property type="component" value="Unassembled WGS sequence"/>
</dbReference>
<protein>
    <submittedName>
        <fullName evidence="1">Uncharacterized protein</fullName>
    </submittedName>
</protein>
<proteinExistence type="predicted"/>
<dbReference type="AlphaFoldDB" id="A0A3P7NTG4"/>
<evidence type="ECO:0000313" key="1">
    <source>
        <dbReference type="EMBL" id="VDN36997.1"/>
    </source>
</evidence>
<accession>A0A3P7NTG4</accession>